<dbReference type="GeneID" id="17297776"/>
<dbReference type="HOGENOM" id="CLU_2089444_0_0_1"/>
<dbReference type="RefSeq" id="XP_005828014.1">
    <property type="nucleotide sequence ID" value="XM_005827957.1"/>
</dbReference>
<dbReference type="AlphaFoldDB" id="L1IYQ4"/>
<evidence type="ECO:0000256" key="2">
    <source>
        <dbReference type="SAM" id="Phobius"/>
    </source>
</evidence>
<dbReference type="PaxDb" id="55529-EKX41034"/>
<sequence>MQQPPASSGTASLRPVWKRKTSNWSIVFVVVQYIAILVAFILFAAHESGEMKKDVRKAGPPDSLSVMKVASKEEPRELHSKPVMRKRNMVEEHRSNRSLNTKKALSRISQGGKGRGD</sequence>
<protein>
    <submittedName>
        <fullName evidence="3 4">Uncharacterized protein</fullName>
    </submittedName>
</protein>
<dbReference type="Proteomes" id="UP000011087">
    <property type="component" value="Unassembled WGS sequence"/>
</dbReference>
<keyword evidence="2" id="KW-0472">Membrane</keyword>
<feature type="compositionally biased region" description="Polar residues" evidence="1">
    <location>
        <begin position="97"/>
        <end position="109"/>
    </location>
</feature>
<evidence type="ECO:0000313" key="4">
    <source>
        <dbReference type="EnsemblProtists" id="EKX41034"/>
    </source>
</evidence>
<feature type="transmembrane region" description="Helical" evidence="2">
    <location>
        <begin position="24"/>
        <end position="45"/>
    </location>
</feature>
<keyword evidence="5" id="KW-1185">Reference proteome</keyword>
<organism evidence="3">
    <name type="scientific">Guillardia theta (strain CCMP2712)</name>
    <name type="common">Cryptophyte</name>
    <dbReference type="NCBI Taxonomy" id="905079"/>
    <lineage>
        <taxon>Eukaryota</taxon>
        <taxon>Cryptophyceae</taxon>
        <taxon>Pyrenomonadales</taxon>
        <taxon>Geminigeraceae</taxon>
        <taxon>Guillardia</taxon>
    </lineage>
</organism>
<keyword evidence="2" id="KW-0812">Transmembrane</keyword>
<evidence type="ECO:0000313" key="5">
    <source>
        <dbReference type="Proteomes" id="UP000011087"/>
    </source>
</evidence>
<gene>
    <name evidence="3" type="ORF">GUITHDRAFT_112772</name>
</gene>
<dbReference type="KEGG" id="gtt:GUITHDRAFT_112772"/>
<evidence type="ECO:0000256" key="1">
    <source>
        <dbReference type="SAM" id="MobiDB-lite"/>
    </source>
</evidence>
<feature type="compositionally biased region" description="Basic and acidic residues" evidence="1">
    <location>
        <begin position="50"/>
        <end position="59"/>
    </location>
</feature>
<name>L1IYQ4_GUITC</name>
<proteinExistence type="predicted"/>
<dbReference type="EMBL" id="JH993026">
    <property type="protein sequence ID" value="EKX41034.1"/>
    <property type="molecule type" value="Genomic_DNA"/>
</dbReference>
<feature type="compositionally biased region" description="Basic and acidic residues" evidence="1">
    <location>
        <begin position="70"/>
        <end position="80"/>
    </location>
</feature>
<reference evidence="5" key="2">
    <citation type="submission" date="2012-11" db="EMBL/GenBank/DDBJ databases">
        <authorList>
            <person name="Kuo A."/>
            <person name="Curtis B.A."/>
            <person name="Tanifuji G."/>
            <person name="Burki F."/>
            <person name="Gruber A."/>
            <person name="Irimia M."/>
            <person name="Maruyama S."/>
            <person name="Arias M.C."/>
            <person name="Ball S.G."/>
            <person name="Gile G.H."/>
            <person name="Hirakawa Y."/>
            <person name="Hopkins J.F."/>
            <person name="Rensing S.A."/>
            <person name="Schmutz J."/>
            <person name="Symeonidi A."/>
            <person name="Elias M."/>
            <person name="Eveleigh R.J."/>
            <person name="Herman E.K."/>
            <person name="Klute M.J."/>
            <person name="Nakayama T."/>
            <person name="Obornik M."/>
            <person name="Reyes-Prieto A."/>
            <person name="Armbrust E.V."/>
            <person name="Aves S.J."/>
            <person name="Beiko R.G."/>
            <person name="Coutinho P."/>
            <person name="Dacks J.B."/>
            <person name="Durnford D.G."/>
            <person name="Fast N.M."/>
            <person name="Green B.R."/>
            <person name="Grisdale C."/>
            <person name="Hempe F."/>
            <person name="Henrissat B."/>
            <person name="Hoppner M.P."/>
            <person name="Ishida K.-I."/>
            <person name="Kim E."/>
            <person name="Koreny L."/>
            <person name="Kroth P.G."/>
            <person name="Liu Y."/>
            <person name="Malik S.-B."/>
            <person name="Maier U.G."/>
            <person name="McRose D."/>
            <person name="Mock T."/>
            <person name="Neilson J.A."/>
            <person name="Onodera N.T."/>
            <person name="Poole A.M."/>
            <person name="Pritham E.J."/>
            <person name="Richards T.A."/>
            <person name="Rocap G."/>
            <person name="Roy S.W."/>
            <person name="Sarai C."/>
            <person name="Schaack S."/>
            <person name="Shirato S."/>
            <person name="Slamovits C.H."/>
            <person name="Spencer D.F."/>
            <person name="Suzuki S."/>
            <person name="Worden A.Z."/>
            <person name="Zauner S."/>
            <person name="Barry K."/>
            <person name="Bell C."/>
            <person name="Bharti A.K."/>
            <person name="Crow J.A."/>
            <person name="Grimwood J."/>
            <person name="Kramer R."/>
            <person name="Lindquist E."/>
            <person name="Lucas S."/>
            <person name="Salamov A."/>
            <person name="McFadden G.I."/>
            <person name="Lane C.E."/>
            <person name="Keeling P.J."/>
            <person name="Gray M.W."/>
            <person name="Grigoriev I.V."/>
            <person name="Archibald J.M."/>
        </authorList>
    </citation>
    <scope>NUCLEOTIDE SEQUENCE</scope>
    <source>
        <strain evidence="5">CCMP2712</strain>
    </source>
</reference>
<feature type="region of interest" description="Disordered" evidence="1">
    <location>
        <begin position="50"/>
        <end position="117"/>
    </location>
</feature>
<evidence type="ECO:0000313" key="3">
    <source>
        <dbReference type="EMBL" id="EKX41034.1"/>
    </source>
</evidence>
<accession>L1IYQ4</accession>
<dbReference type="EnsemblProtists" id="EKX41034">
    <property type="protein sequence ID" value="EKX41034"/>
    <property type="gene ID" value="GUITHDRAFT_112772"/>
</dbReference>
<reference evidence="3 5" key="1">
    <citation type="journal article" date="2012" name="Nature">
        <title>Algal genomes reveal evolutionary mosaicism and the fate of nucleomorphs.</title>
        <authorList>
            <consortium name="DOE Joint Genome Institute"/>
            <person name="Curtis B.A."/>
            <person name="Tanifuji G."/>
            <person name="Burki F."/>
            <person name="Gruber A."/>
            <person name="Irimia M."/>
            <person name="Maruyama S."/>
            <person name="Arias M.C."/>
            <person name="Ball S.G."/>
            <person name="Gile G.H."/>
            <person name="Hirakawa Y."/>
            <person name="Hopkins J.F."/>
            <person name="Kuo A."/>
            <person name="Rensing S.A."/>
            <person name="Schmutz J."/>
            <person name="Symeonidi A."/>
            <person name="Elias M."/>
            <person name="Eveleigh R.J."/>
            <person name="Herman E.K."/>
            <person name="Klute M.J."/>
            <person name="Nakayama T."/>
            <person name="Obornik M."/>
            <person name="Reyes-Prieto A."/>
            <person name="Armbrust E.V."/>
            <person name="Aves S.J."/>
            <person name="Beiko R.G."/>
            <person name="Coutinho P."/>
            <person name="Dacks J.B."/>
            <person name="Durnford D.G."/>
            <person name="Fast N.M."/>
            <person name="Green B.R."/>
            <person name="Grisdale C.J."/>
            <person name="Hempel F."/>
            <person name="Henrissat B."/>
            <person name="Hoppner M.P."/>
            <person name="Ishida K."/>
            <person name="Kim E."/>
            <person name="Koreny L."/>
            <person name="Kroth P.G."/>
            <person name="Liu Y."/>
            <person name="Malik S.B."/>
            <person name="Maier U.G."/>
            <person name="McRose D."/>
            <person name="Mock T."/>
            <person name="Neilson J.A."/>
            <person name="Onodera N.T."/>
            <person name="Poole A.M."/>
            <person name="Pritham E.J."/>
            <person name="Richards T.A."/>
            <person name="Rocap G."/>
            <person name="Roy S.W."/>
            <person name="Sarai C."/>
            <person name="Schaack S."/>
            <person name="Shirato S."/>
            <person name="Slamovits C.H."/>
            <person name="Spencer D.F."/>
            <person name="Suzuki S."/>
            <person name="Worden A.Z."/>
            <person name="Zauner S."/>
            <person name="Barry K."/>
            <person name="Bell C."/>
            <person name="Bharti A.K."/>
            <person name="Crow J.A."/>
            <person name="Grimwood J."/>
            <person name="Kramer R."/>
            <person name="Lindquist E."/>
            <person name="Lucas S."/>
            <person name="Salamov A."/>
            <person name="McFadden G.I."/>
            <person name="Lane C.E."/>
            <person name="Keeling P.J."/>
            <person name="Gray M.W."/>
            <person name="Grigoriev I.V."/>
            <person name="Archibald J.M."/>
        </authorList>
    </citation>
    <scope>NUCLEOTIDE SEQUENCE</scope>
    <source>
        <strain evidence="3 5">CCMP2712</strain>
    </source>
</reference>
<reference evidence="4" key="3">
    <citation type="submission" date="2015-06" db="UniProtKB">
        <authorList>
            <consortium name="EnsemblProtists"/>
        </authorList>
    </citation>
    <scope>IDENTIFICATION</scope>
</reference>
<keyword evidence="2" id="KW-1133">Transmembrane helix</keyword>